<evidence type="ECO:0000313" key="4">
    <source>
        <dbReference type="Proteomes" id="UP000321805"/>
    </source>
</evidence>
<dbReference type="OrthoDB" id="2990547at2"/>
<name>A0A5B8UC00_9ACTN</name>
<dbReference type="RefSeq" id="WP_146923344.1">
    <property type="nucleotide sequence ID" value="NZ_CP042430.1"/>
</dbReference>
<feature type="domain" description="UGSC-like" evidence="2">
    <location>
        <begin position="11"/>
        <end position="176"/>
    </location>
</feature>
<evidence type="ECO:0000256" key="1">
    <source>
        <dbReference type="SAM" id="MobiDB-lite"/>
    </source>
</evidence>
<dbReference type="InterPro" id="IPR057767">
    <property type="entry name" value="UGSC-like_dom"/>
</dbReference>
<dbReference type="KEGG" id="bsol:FSW04_25295"/>
<accession>A0A5B8UC00</accession>
<proteinExistence type="predicted"/>
<dbReference type="Proteomes" id="UP000321805">
    <property type="component" value="Chromosome"/>
</dbReference>
<evidence type="ECO:0000313" key="3">
    <source>
        <dbReference type="EMBL" id="QEC50575.1"/>
    </source>
</evidence>
<dbReference type="Pfam" id="PF24696">
    <property type="entry name" value="UGSC"/>
    <property type="match status" value="1"/>
</dbReference>
<dbReference type="AlphaFoldDB" id="A0A5B8UC00"/>
<gene>
    <name evidence="3" type="ORF">FSW04_25295</name>
</gene>
<feature type="region of interest" description="Disordered" evidence="1">
    <location>
        <begin position="1"/>
        <end position="23"/>
    </location>
</feature>
<organism evidence="3 4">
    <name type="scientific">Baekduia soli</name>
    <dbReference type="NCBI Taxonomy" id="496014"/>
    <lineage>
        <taxon>Bacteria</taxon>
        <taxon>Bacillati</taxon>
        <taxon>Actinomycetota</taxon>
        <taxon>Thermoleophilia</taxon>
        <taxon>Solirubrobacterales</taxon>
        <taxon>Baekduiaceae</taxon>
        <taxon>Baekduia</taxon>
    </lineage>
</organism>
<evidence type="ECO:0000259" key="2">
    <source>
        <dbReference type="Pfam" id="PF24696"/>
    </source>
</evidence>
<sequence>MTDQTTSACPIIDPLGTSSTAPVEPVPGLGDVGGAQVAVLDISKVRSDVFAGELARGLADDHGAQVRRGLAPGSQAMADDELRELGAACDGAVLALADCGTCSSWTLYDAIELHRHGCRAMLVTTTAQRPMVEAMVARLGLADLPLVEVAEPNRDQYADAITATARAATAAVAAALRG</sequence>
<protein>
    <recommendedName>
        <fullName evidence="2">UGSC-like domain-containing protein</fullName>
    </recommendedName>
</protein>
<reference evidence="3 4" key="1">
    <citation type="journal article" date="2018" name="J. Microbiol.">
        <title>Baekduia soli gen. nov., sp. nov., a novel bacterium isolated from the soil of Baekdu Mountain and proposal of a novel family name, Baekduiaceae fam. nov.</title>
        <authorList>
            <person name="An D.S."/>
            <person name="Siddiqi M.Z."/>
            <person name="Kim K.H."/>
            <person name="Yu H.S."/>
            <person name="Im W.T."/>
        </authorList>
    </citation>
    <scope>NUCLEOTIDE SEQUENCE [LARGE SCALE GENOMIC DNA]</scope>
    <source>
        <strain evidence="3 4">BR7-21</strain>
    </source>
</reference>
<keyword evidence="4" id="KW-1185">Reference proteome</keyword>
<dbReference type="EMBL" id="CP042430">
    <property type="protein sequence ID" value="QEC50575.1"/>
    <property type="molecule type" value="Genomic_DNA"/>
</dbReference>